<dbReference type="STRING" id="67801.A0A1B0C0U3"/>
<protein>
    <submittedName>
        <fullName evidence="2">Uncharacterized protein</fullName>
    </submittedName>
</protein>
<reference evidence="3" key="1">
    <citation type="submission" date="2015-01" db="EMBL/GenBank/DDBJ databases">
        <authorList>
            <person name="Aksoy S."/>
            <person name="Warren W."/>
            <person name="Wilson R.K."/>
        </authorList>
    </citation>
    <scope>NUCLEOTIDE SEQUENCE [LARGE SCALE GENOMIC DNA]</scope>
    <source>
        <strain evidence="3">IAEA</strain>
    </source>
</reference>
<accession>A0A1B0C0U3</accession>
<keyword evidence="1" id="KW-0472">Membrane</keyword>
<keyword evidence="1" id="KW-1133">Transmembrane helix</keyword>
<evidence type="ECO:0000256" key="1">
    <source>
        <dbReference type="SAM" id="Phobius"/>
    </source>
</evidence>
<evidence type="ECO:0000313" key="2">
    <source>
        <dbReference type="EnsemblMetazoa" id="GPPI046164-PA"/>
    </source>
</evidence>
<evidence type="ECO:0000313" key="3">
    <source>
        <dbReference type="Proteomes" id="UP000092460"/>
    </source>
</evidence>
<feature type="transmembrane region" description="Helical" evidence="1">
    <location>
        <begin position="113"/>
        <end position="131"/>
    </location>
</feature>
<dbReference type="VEuPathDB" id="VectorBase:GPPI046164"/>
<sequence length="136" mass="15727">MLFTQTRFSSCREVEHDQIKNLFCFCHLAFHNFQPDLQKLFTPILQTLCNAPDSSSHNIYMSLINYKAEDRHYMLSNAKHIKDNNNNNNNNNKLRRIGKCILRKSSSIFTDDAVVAVVLLLSFVPSIAFFLNSVKK</sequence>
<dbReference type="Proteomes" id="UP000092460">
    <property type="component" value="Unassembled WGS sequence"/>
</dbReference>
<name>A0A1B0C0U3_9MUSC</name>
<organism evidence="2 3">
    <name type="scientific">Glossina palpalis gambiensis</name>
    <dbReference type="NCBI Taxonomy" id="67801"/>
    <lineage>
        <taxon>Eukaryota</taxon>
        <taxon>Metazoa</taxon>
        <taxon>Ecdysozoa</taxon>
        <taxon>Arthropoda</taxon>
        <taxon>Hexapoda</taxon>
        <taxon>Insecta</taxon>
        <taxon>Pterygota</taxon>
        <taxon>Neoptera</taxon>
        <taxon>Endopterygota</taxon>
        <taxon>Diptera</taxon>
        <taxon>Brachycera</taxon>
        <taxon>Muscomorpha</taxon>
        <taxon>Hippoboscoidea</taxon>
        <taxon>Glossinidae</taxon>
        <taxon>Glossina</taxon>
    </lineage>
</organism>
<dbReference type="EMBL" id="JXJN01023753">
    <property type="status" value="NOT_ANNOTATED_CDS"/>
    <property type="molecule type" value="Genomic_DNA"/>
</dbReference>
<keyword evidence="1" id="KW-0812">Transmembrane</keyword>
<reference evidence="2" key="2">
    <citation type="submission" date="2020-05" db="UniProtKB">
        <authorList>
            <consortium name="EnsemblMetazoa"/>
        </authorList>
    </citation>
    <scope>IDENTIFICATION</scope>
    <source>
        <strain evidence="2">IAEA</strain>
    </source>
</reference>
<dbReference type="EnsemblMetazoa" id="GPPI046164-RA">
    <property type="protein sequence ID" value="GPPI046164-PA"/>
    <property type="gene ID" value="GPPI046164"/>
</dbReference>
<proteinExistence type="predicted"/>
<dbReference type="AlphaFoldDB" id="A0A1B0C0U3"/>
<keyword evidence="3" id="KW-1185">Reference proteome</keyword>